<reference evidence="2 3" key="1">
    <citation type="journal article" date="2021" name="Elife">
        <title>Chloroplast acquisition without the gene transfer in kleptoplastic sea slugs, Plakobranchus ocellatus.</title>
        <authorList>
            <person name="Maeda T."/>
            <person name="Takahashi S."/>
            <person name="Yoshida T."/>
            <person name="Shimamura S."/>
            <person name="Takaki Y."/>
            <person name="Nagai Y."/>
            <person name="Toyoda A."/>
            <person name="Suzuki Y."/>
            <person name="Arimoto A."/>
            <person name="Ishii H."/>
            <person name="Satoh N."/>
            <person name="Nishiyama T."/>
            <person name="Hasebe M."/>
            <person name="Maruyama T."/>
            <person name="Minagawa J."/>
            <person name="Obokata J."/>
            <person name="Shigenobu S."/>
        </authorList>
    </citation>
    <scope>NUCLEOTIDE SEQUENCE [LARGE SCALE GENOMIC DNA]</scope>
</reference>
<sequence>MVAAVAVAVAIAVAAVAIIPVVADLPVGENLQDHLFYEFSIGVNQTVSATEAVQESLWTRMQLNLFGSGP</sequence>
<dbReference type="InterPro" id="IPR036188">
    <property type="entry name" value="FAD/NAD-bd_sf"/>
</dbReference>
<organism evidence="2 3">
    <name type="scientific">Elysia marginata</name>
    <dbReference type="NCBI Taxonomy" id="1093978"/>
    <lineage>
        <taxon>Eukaryota</taxon>
        <taxon>Metazoa</taxon>
        <taxon>Spiralia</taxon>
        <taxon>Lophotrochozoa</taxon>
        <taxon>Mollusca</taxon>
        <taxon>Gastropoda</taxon>
        <taxon>Heterobranchia</taxon>
        <taxon>Euthyneura</taxon>
        <taxon>Panpulmonata</taxon>
        <taxon>Sacoglossa</taxon>
        <taxon>Placobranchoidea</taxon>
        <taxon>Plakobranchidae</taxon>
        <taxon>Elysia</taxon>
    </lineage>
</organism>
<evidence type="ECO:0000313" key="2">
    <source>
        <dbReference type="EMBL" id="GFS12496.1"/>
    </source>
</evidence>
<evidence type="ECO:0000313" key="3">
    <source>
        <dbReference type="Proteomes" id="UP000762676"/>
    </source>
</evidence>
<feature type="chain" id="PRO_5043495354" evidence="1">
    <location>
        <begin position="24"/>
        <end position="70"/>
    </location>
</feature>
<name>A0AAV4IQL4_9GAST</name>
<feature type="signal peptide" evidence="1">
    <location>
        <begin position="1"/>
        <end position="23"/>
    </location>
</feature>
<dbReference type="Gene3D" id="3.30.560.10">
    <property type="entry name" value="Glucose Oxidase, domain 3"/>
    <property type="match status" value="1"/>
</dbReference>
<dbReference type="AlphaFoldDB" id="A0AAV4IQL4"/>
<comment type="caution">
    <text evidence="2">The sequence shown here is derived from an EMBL/GenBank/DDBJ whole genome shotgun (WGS) entry which is preliminary data.</text>
</comment>
<dbReference type="Gene3D" id="3.50.50.60">
    <property type="entry name" value="FAD/NAD(P)-binding domain"/>
    <property type="match status" value="1"/>
</dbReference>
<dbReference type="EMBL" id="BMAT01009710">
    <property type="protein sequence ID" value="GFS12496.1"/>
    <property type="molecule type" value="Genomic_DNA"/>
</dbReference>
<gene>
    <name evidence="2" type="ORF">ElyMa_004861000</name>
</gene>
<dbReference type="Proteomes" id="UP000762676">
    <property type="component" value="Unassembled WGS sequence"/>
</dbReference>
<accession>A0AAV4IQL4</accession>
<protein>
    <submittedName>
        <fullName evidence="2">Glucose dehydrogenase [acceptor]</fullName>
    </submittedName>
</protein>
<keyword evidence="1" id="KW-0732">Signal</keyword>
<evidence type="ECO:0000256" key="1">
    <source>
        <dbReference type="SAM" id="SignalP"/>
    </source>
</evidence>
<proteinExistence type="predicted"/>
<keyword evidence="3" id="KW-1185">Reference proteome</keyword>